<dbReference type="Pfam" id="PF10523">
    <property type="entry name" value="BEN"/>
    <property type="match status" value="1"/>
</dbReference>
<dbReference type="Gene3D" id="1.10.10.2590">
    <property type="entry name" value="BEN domain"/>
    <property type="match status" value="1"/>
</dbReference>
<keyword evidence="5" id="KW-0539">Nucleus</keyword>
<dbReference type="PROSITE" id="PS51457">
    <property type="entry name" value="BEN"/>
    <property type="match status" value="1"/>
</dbReference>
<gene>
    <name evidence="9" type="primary">LOC105232994</name>
</gene>
<name>A0ABM3JQJ5_BACDO</name>
<reference evidence="8" key="1">
    <citation type="submission" date="2025-05" db="UniProtKB">
        <authorList>
            <consortium name="RefSeq"/>
        </authorList>
    </citation>
    <scope>NUCLEOTIDE SEQUENCE [LARGE SCALE GENOMIC DNA]</scope>
</reference>
<keyword evidence="4" id="KW-0804">Transcription</keyword>
<evidence type="ECO:0000313" key="8">
    <source>
        <dbReference type="Proteomes" id="UP001652620"/>
    </source>
</evidence>
<keyword evidence="2" id="KW-0678">Repressor</keyword>
<evidence type="ECO:0000256" key="2">
    <source>
        <dbReference type="ARBA" id="ARBA00022491"/>
    </source>
</evidence>
<dbReference type="InterPro" id="IPR037496">
    <property type="entry name" value="BEND6-like"/>
</dbReference>
<dbReference type="PANTHER" id="PTHR35346:SF1">
    <property type="entry name" value="BEN DOMAIN-CONTAINING PROTEIN 6"/>
    <property type="match status" value="1"/>
</dbReference>
<keyword evidence="8" id="KW-1185">Reference proteome</keyword>
<proteinExistence type="predicted"/>
<dbReference type="PANTHER" id="PTHR35346">
    <property type="entry name" value="BEN DOMAIN-CONTAINING PROTEIN 6"/>
    <property type="match status" value="1"/>
</dbReference>
<dbReference type="RefSeq" id="XP_049311509.1">
    <property type="nucleotide sequence ID" value="XM_049455552.1"/>
</dbReference>
<evidence type="ECO:0000256" key="4">
    <source>
        <dbReference type="ARBA" id="ARBA00023163"/>
    </source>
</evidence>
<evidence type="ECO:0000313" key="9">
    <source>
        <dbReference type="RefSeq" id="XP_049311509.1"/>
    </source>
</evidence>
<evidence type="ECO:0000256" key="1">
    <source>
        <dbReference type="ARBA" id="ARBA00004123"/>
    </source>
</evidence>
<reference evidence="9" key="2">
    <citation type="submission" date="2025-08" db="UniProtKB">
        <authorList>
            <consortium name="RefSeq"/>
        </authorList>
    </citation>
    <scope>IDENTIFICATION</scope>
    <source>
        <tissue evidence="9">Adult</tissue>
    </source>
</reference>
<evidence type="ECO:0000256" key="3">
    <source>
        <dbReference type="ARBA" id="ARBA00023015"/>
    </source>
</evidence>
<evidence type="ECO:0000256" key="5">
    <source>
        <dbReference type="ARBA" id="ARBA00023242"/>
    </source>
</evidence>
<dbReference type="InterPro" id="IPR018379">
    <property type="entry name" value="BEN_domain"/>
</dbReference>
<comment type="subcellular location">
    <subcellularLocation>
        <location evidence="1">Nucleus</location>
    </subcellularLocation>
</comment>
<evidence type="ECO:0000259" key="7">
    <source>
        <dbReference type="PROSITE" id="PS51457"/>
    </source>
</evidence>
<accession>A0ABM3JQJ5</accession>
<protein>
    <submittedName>
        <fullName evidence="9">Uncharacterized protein LOC105232994 isoform X1</fullName>
    </submittedName>
</protein>
<keyword evidence="3" id="KW-0805">Transcription regulation</keyword>
<dbReference type="GeneID" id="105232994"/>
<dbReference type="SMART" id="SM01025">
    <property type="entry name" value="BEN"/>
    <property type="match status" value="1"/>
</dbReference>
<evidence type="ECO:0000256" key="6">
    <source>
        <dbReference type="SAM" id="MobiDB-lite"/>
    </source>
</evidence>
<organism evidence="8 9">
    <name type="scientific">Bactrocera dorsalis</name>
    <name type="common">Oriental fruit fly</name>
    <name type="synonym">Dacus dorsalis</name>
    <dbReference type="NCBI Taxonomy" id="27457"/>
    <lineage>
        <taxon>Eukaryota</taxon>
        <taxon>Metazoa</taxon>
        <taxon>Ecdysozoa</taxon>
        <taxon>Arthropoda</taxon>
        <taxon>Hexapoda</taxon>
        <taxon>Insecta</taxon>
        <taxon>Pterygota</taxon>
        <taxon>Neoptera</taxon>
        <taxon>Endopterygota</taxon>
        <taxon>Diptera</taxon>
        <taxon>Brachycera</taxon>
        <taxon>Muscomorpha</taxon>
        <taxon>Tephritoidea</taxon>
        <taxon>Tephritidae</taxon>
        <taxon>Bactrocera</taxon>
        <taxon>Bactrocera</taxon>
    </lineage>
</organism>
<sequence>MENICKKPPFLNSVPQPMQISAMREHVIQFPQVLENVLNQTAHKKAENKEIFNEVSHMVNDFERKLLRITTEGEELVVVQQLRMNLERIIKENMKLKTQQPAFVEPLDLTKSSNERKSFQLLGRDTPNLSPIRTEMPASASATTLTPGLSQTLNRLVEIPLQPQLQQGGSTQSTTTTVQKCAVKRTLPAQSSPHSHNESNDTVEDQQLKKVKVKEIVPVDMNVIKERLNERTIVVDGTEFVVIGANNNRVPSKFLLELNWNNTGAAITRKLLSRIFDHKTLATHTLTGKPSPAFLKMNKPEKGQLDQLIVQDIIEFMTIMTDMSAKDVKTSITTKCADECKKLRRSLSKIALAPPEGNVTIKQESMFAVSAARNVISVPEVTSTDSYERNVVIQPEVVSSDLTERDVINDSQVTSSDLTEKNVITQIEAVSLEPSEKNVITTRS</sequence>
<feature type="domain" description="BEN" evidence="7">
    <location>
        <begin position="245"/>
        <end position="343"/>
    </location>
</feature>
<feature type="region of interest" description="Disordered" evidence="6">
    <location>
        <begin position="186"/>
        <end position="206"/>
    </location>
</feature>
<dbReference type="Proteomes" id="UP001652620">
    <property type="component" value="Chromosome 1"/>
</dbReference>